<organism evidence="4 5">
    <name type="scientific">Permianibacter aggregans</name>
    <dbReference type="NCBI Taxonomy" id="1510150"/>
    <lineage>
        <taxon>Bacteria</taxon>
        <taxon>Pseudomonadati</taxon>
        <taxon>Pseudomonadota</taxon>
        <taxon>Gammaproteobacteria</taxon>
        <taxon>Pseudomonadales</taxon>
        <taxon>Pseudomonadaceae</taxon>
        <taxon>Permianibacter</taxon>
    </lineage>
</organism>
<feature type="DNA-binding region" description="H-T-H motif" evidence="2">
    <location>
        <begin position="27"/>
        <end position="46"/>
    </location>
</feature>
<evidence type="ECO:0000313" key="4">
    <source>
        <dbReference type="EMBL" id="TDQ44524.1"/>
    </source>
</evidence>
<keyword evidence="5" id="KW-1185">Reference proteome</keyword>
<dbReference type="PRINTS" id="PR00455">
    <property type="entry name" value="HTHTETR"/>
</dbReference>
<dbReference type="InterPro" id="IPR001647">
    <property type="entry name" value="HTH_TetR"/>
</dbReference>
<dbReference type="InterPro" id="IPR036271">
    <property type="entry name" value="Tet_transcr_reg_TetR-rel_C_sf"/>
</dbReference>
<dbReference type="Gene3D" id="1.10.357.10">
    <property type="entry name" value="Tetracycline Repressor, domain 2"/>
    <property type="match status" value="1"/>
</dbReference>
<comment type="caution">
    <text evidence="4">The sequence shown here is derived from an EMBL/GenBank/DDBJ whole genome shotgun (WGS) entry which is preliminary data.</text>
</comment>
<dbReference type="Pfam" id="PF17939">
    <property type="entry name" value="TetR_C_30"/>
    <property type="match status" value="1"/>
</dbReference>
<evidence type="ECO:0000259" key="3">
    <source>
        <dbReference type="PROSITE" id="PS50977"/>
    </source>
</evidence>
<dbReference type="SUPFAM" id="SSF48498">
    <property type="entry name" value="Tetracyclin repressor-like, C-terminal domain"/>
    <property type="match status" value="1"/>
</dbReference>
<dbReference type="OrthoDB" id="2356263at2"/>
<sequence length="214" mass="24199">MSQESTRDRIIAAAEFLFADRGFAETSLRLITSRANVNLASVNYHFGSKKSLIQAVFDRFMAQLTAELVREMEPLRKNSSMPHVEQVLATFLRPLQALDRLEPQGAAIFMRLLGRAYAEEQGHLRRFILSKYGNALDEFRDLLRRAHPDIPAQEVFWRLHFMLGALVFAIGGGNALRDIAAADFQENIELHEVVARLIPFLAAGFKAPITYPRS</sequence>
<evidence type="ECO:0000256" key="1">
    <source>
        <dbReference type="ARBA" id="ARBA00023125"/>
    </source>
</evidence>
<gene>
    <name evidence="4" type="ORF">EV696_1246</name>
</gene>
<dbReference type="AlphaFoldDB" id="A0A4R6UMS3"/>
<accession>A0A4R6UMS3</accession>
<dbReference type="InterPro" id="IPR041586">
    <property type="entry name" value="PsrA_TetR_C"/>
</dbReference>
<dbReference type="EMBL" id="SNYM01000024">
    <property type="protein sequence ID" value="TDQ44524.1"/>
    <property type="molecule type" value="Genomic_DNA"/>
</dbReference>
<dbReference type="InterPro" id="IPR009057">
    <property type="entry name" value="Homeodomain-like_sf"/>
</dbReference>
<dbReference type="GO" id="GO:0000976">
    <property type="term" value="F:transcription cis-regulatory region binding"/>
    <property type="evidence" value="ECO:0007669"/>
    <property type="project" value="TreeGrafter"/>
</dbReference>
<protein>
    <submittedName>
        <fullName evidence="4">TetR family transcriptional regulator</fullName>
    </submittedName>
</protein>
<name>A0A4R6UMS3_9GAMM</name>
<dbReference type="PANTHER" id="PTHR30055">
    <property type="entry name" value="HTH-TYPE TRANSCRIPTIONAL REGULATOR RUTR"/>
    <property type="match status" value="1"/>
</dbReference>
<dbReference type="GO" id="GO:0003700">
    <property type="term" value="F:DNA-binding transcription factor activity"/>
    <property type="evidence" value="ECO:0007669"/>
    <property type="project" value="TreeGrafter"/>
</dbReference>
<dbReference type="InterPro" id="IPR050109">
    <property type="entry name" value="HTH-type_TetR-like_transc_reg"/>
</dbReference>
<keyword evidence="1 2" id="KW-0238">DNA-binding</keyword>
<proteinExistence type="predicted"/>
<dbReference type="Pfam" id="PF00440">
    <property type="entry name" value="TetR_N"/>
    <property type="match status" value="1"/>
</dbReference>
<dbReference type="RefSeq" id="WP_133593157.1">
    <property type="nucleotide sequence ID" value="NZ_CP037953.1"/>
</dbReference>
<feature type="domain" description="HTH tetR-type" evidence="3">
    <location>
        <begin position="4"/>
        <end position="64"/>
    </location>
</feature>
<evidence type="ECO:0000256" key="2">
    <source>
        <dbReference type="PROSITE-ProRule" id="PRU00335"/>
    </source>
</evidence>
<evidence type="ECO:0000313" key="5">
    <source>
        <dbReference type="Proteomes" id="UP000295375"/>
    </source>
</evidence>
<dbReference type="PROSITE" id="PS50977">
    <property type="entry name" value="HTH_TETR_2"/>
    <property type="match status" value="1"/>
</dbReference>
<dbReference type="PANTHER" id="PTHR30055:SF235">
    <property type="entry name" value="TRANSCRIPTIONAL REGULATORY PROTEIN"/>
    <property type="match status" value="1"/>
</dbReference>
<dbReference type="InterPro" id="IPR023772">
    <property type="entry name" value="DNA-bd_HTH_TetR-type_CS"/>
</dbReference>
<dbReference type="PROSITE" id="PS01081">
    <property type="entry name" value="HTH_TETR_1"/>
    <property type="match status" value="1"/>
</dbReference>
<dbReference type="Proteomes" id="UP000295375">
    <property type="component" value="Unassembled WGS sequence"/>
</dbReference>
<reference evidence="4 5" key="1">
    <citation type="submission" date="2019-03" db="EMBL/GenBank/DDBJ databases">
        <title>Genomic Encyclopedia of Type Strains, Phase IV (KMG-IV): sequencing the most valuable type-strain genomes for metagenomic binning, comparative biology and taxonomic classification.</title>
        <authorList>
            <person name="Goeker M."/>
        </authorList>
    </citation>
    <scope>NUCLEOTIDE SEQUENCE [LARGE SCALE GENOMIC DNA]</scope>
    <source>
        <strain evidence="4 5">DSM 103792</strain>
    </source>
</reference>
<dbReference type="SUPFAM" id="SSF46689">
    <property type="entry name" value="Homeodomain-like"/>
    <property type="match status" value="1"/>
</dbReference>